<dbReference type="Proteomes" id="UP001054945">
    <property type="component" value="Unassembled WGS sequence"/>
</dbReference>
<proteinExistence type="predicted"/>
<dbReference type="AlphaFoldDB" id="A0AAV4X4R5"/>
<feature type="chain" id="PRO_5043585121" description="Secreted protein" evidence="2">
    <location>
        <begin position="20"/>
        <end position="77"/>
    </location>
</feature>
<gene>
    <name evidence="3" type="ORF">CEXT_186831</name>
</gene>
<protein>
    <recommendedName>
        <fullName evidence="5">Secreted protein</fullName>
    </recommendedName>
</protein>
<keyword evidence="4" id="KW-1185">Reference proteome</keyword>
<organism evidence="3 4">
    <name type="scientific">Caerostris extrusa</name>
    <name type="common">Bark spider</name>
    <name type="synonym">Caerostris bankana</name>
    <dbReference type="NCBI Taxonomy" id="172846"/>
    <lineage>
        <taxon>Eukaryota</taxon>
        <taxon>Metazoa</taxon>
        <taxon>Ecdysozoa</taxon>
        <taxon>Arthropoda</taxon>
        <taxon>Chelicerata</taxon>
        <taxon>Arachnida</taxon>
        <taxon>Araneae</taxon>
        <taxon>Araneomorphae</taxon>
        <taxon>Entelegynae</taxon>
        <taxon>Araneoidea</taxon>
        <taxon>Araneidae</taxon>
        <taxon>Caerostris</taxon>
    </lineage>
</organism>
<name>A0AAV4X4R5_CAEEX</name>
<reference evidence="3 4" key="1">
    <citation type="submission" date="2021-06" db="EMBL/GenBank/DDBJ databases">
        <title>Caerostris extrusa draft genome.</title>
        <authorList>
            <person name="Kono N."/>
            <person name="Arakawa K."/>
        </authorList>
    </citation>
    <scope>NUCLEOTIDE SEQUENCE [LARGE SCALE GENOMIC DNA]</scope>
</reference>
<comment type="caution">
    <text evidence="3">The sequence shown here is derived from an EMBL/GenBank/DDBJ whole genome shotgun (WGS) entry which is preliminary data.</text>
</comment>
<feature type="region of interest" description="Disordered" evidence="1">
    <location>
        <begin position="24"/>
        <end position="52"/>
    </location>
</feature>
<keyword evidence="2" id="KW-0732">Signal</keyword>
<evidence type="ECO:0000313" key="4">
    <source>
        <dbReference type="Proteomes" id="UP001054945"/>
    </source>
</evidence>
<evidence type="ECO:0000256" key="1">
    <source>
        <dbReference type="SAM" id="MobiDB-lite"/>
    </source>
</evidence>
<feature type="signal peptide" evidence="2">
    <location>
        <begin position="1"/>
        <end position="19"/>
    </location>
</feature>
<accession>A0AAV4X4R5</accession>
<evidence type="ECO:0000313" key="3">
    <source>
        <dbReference type="EMBL" id="GIY90220.1"/>
    </source>
</evidence>
<dbReference type="EMBL" id="BPLR01017304">
    <property type="protein sequence ID" value="GIY90220.1"/>
    <property type="molecule type" value="Genomic_DNA"/>
</dbReference>
<sequence>MNCLCLFNRNCVLLAVSLAFLEGDAPPKQHTSSPCSDRGNKRGGPFQFPTMELQPLVTPRSMRYSEISSPNENRAGS</sequence>
<evidence type="ECO:0000256" key="2">
    <source>
        <dbReference type="SAM" id="SignalP"/>
    </source>
</evidence>
<evidence type="ECO:0008006" key="5">
    <source>
        <dbReference type="Google" id="ProtNLM"/>
    </source>
</evidence>